<dbReference type="InterPro" id="IPR009936">
    <property type="entry name" value="DUF1468"/>
</dbReference>
<sequence length="137" mass="15829">MVGLLFFLSSRDLAPETTYFPLMCAGGMIILCIPVLIRGIKETISMNKKSETNTTFQISWRELKGPILTFLMIIIYALCISFIGFFVSTFIFMIVFMYFQNFRKLIPMLVITVGFEILAWFVFVFELHLRLPAGLLF</sequence>
<feature type="transmembrane region" description="Helical" evidence="1">
    <location>
        <begin position="67"/>
        <end position="99"/>
    </location>
</feature>
<reference evidence="3" key="1">
    <citation type="submission" date="2020-08" db="EMBL/GenBank/DDBJ databases">
        <title>Genome public.</title>
        <authorList>
            <person name="Liu C."/>
            <person name="Sun Q."/>
        </authorList>
    </citation>
    <scope>NUCLEOTIDE SEQUENCE</scope>
    <source>
        <strain evidence="3">NSJ-23</strain>
    </source>
</reference>
<keyword evidence="1" id="KW-0812">Transmembrane</keyword>
<proteinExistence type="predicted"/>
<dbReference type="EMBL" id="JACOPO010000001">
    <property type="protein sequence ID" value="MBC5721797.1"/>
    <property type="molecule type" value="Genomic_DNA"/>
</dbReference>
<evidence type="ECO:0000259" key="2">
    <source>
        <dbReference type="Pfam" id="PF07331"/>
    </source>
</evidence>
<gene>
    <name evidence="3" type="ORF">H8S11_03050</name>
</gene>
<feature type="transmembrane region" description="Helical" evidence="1">
    <location>
        <begin position="20"/>
        <end position="40"/>
    </location>
</feature>
<dbReference type="Pfam" id="PF07331">
    <property type="entry name" value="TctB"/>
    <property type="match status" value="1"/>
</dbReference>
<keyword evidence="4" id="KW-1185">Reference proteome</keyword>
<evidence type="ECO:0000313" key="4">
    <source>
        <dbReference type="Proteomes" id="UP000628736"/>
    </source>
</evidence>
<dbReference type="Proteomes" id="UP000628736">
    <property type="component" value="Unassembled WGS sequence"/>
</dbReference>
<comment type="caution">
    <text evidence="3">The sequence shown here is derived from an EMBL/GenBank/DDBJ whole genome shotgun (WGS) entry which is preliminary data.</text>
</comment>
<organism evidence="3 4">
    <name type="scientific">Flintibacter hominis</name>
    <dbReference type="NCBI Taxonomy" id="2763048"/>
    <lineage>
        <taxon>Bacteria</taxon>
        <taxon>Bacillati</taxon>
        <taxon>Bacillota</taxon>
        <taxon>Clostridia</taxon>
        <taxon>Eubacteriales</taxon>
        <taxon>Flintibacter</taxon>
    </lineage>
</organism>
<feature type="domain" description="DUF1468" evidence="2">
    <location>
        <begin position="13"/>
        <end position="132"/>
    </location>
</feature>
<feature type="transmembrane region" description="Helical" evidence="1">
    <location>
        <begin position="105"/>
        <end position="125"/>
    </location>
</feature>
<name>A0A8J6J7G7_9FIRM</name>
<evidence type="ECO:0000256" key="1">
    <source>
        <dbReference type="SAM" id="Phobius"/>
    </source>
</evidence>
<keyword evidence="1" id="KW-0472">Membrane</keyword>
<protein>
    <submittedName>
        <fullName evidence="3">Tripartite tricarboxylate transporter TctB family protein</fullName>
    </submittedName>
</protein>
<dbReference type="AlphaFoldDB" id="A0A8J6J7G7"/>
<accession>A0A8J6J7G7</accession>
<keyword evidence="1" id="KW-1133">Transmembrane helix</keyword>
<evidence type="ECO:0000313" key="3">
    <source>
        <dbReference type="EMBL" id="MBC5721797.1"/>
    </source>
</evidence>